<protein>
    <recommendedName>
        <fullName evidence="2">CCD97-like C-terminal domain-containing protein</fullName>
    </recommendedName>
</protein>
<dbReference type="Pfam" id="PF09747">
    <property type="entry name" value="CCD97-like_C"/>
    <property type="match status" value="1"/>
</dbReference>
<organism evidence="3 4">
    <name type="scientific">Sodiomyces alkalinus (strain CBS 110278 / VKM F-3762 / F11)</name>
    <name type="common">Alkaliphilic filamentous fungus</name>
    <dbReference type="NCBI Taxonomy" id="1314773"/>
    <lineage>
        <taxon>Eukaryota</taxon>
        <taxon>Fungi</taxon>
        <taxon>Dikarya</taxon>
        <taxon>Ascomycota</taxon>
        <taxon>Pezizomycotina</taxon>
        <taxon>Sordariomycetes</taxon>
        <taxon>Hypocreomycetidae</taxon>
        <taxon>Glomerellales</taxon>
        <taxon>Plectosphaerellaceae</taxon>
        <taxon>Sodiomyces</taxon>
    </lineage>
</organism>
<evidence type="ECO:0000259" key="2">
    <source>
        <dbReference type="Pfam" id="PF09747"/>
    </source>
</evidence>
<feature type="region of interest" description="Disordered" evidence="1">
    <location>
        <begin position="215"/>
        <end position="236"/>
    </location>
</feature>
<dbReference type="AlphaFoldDB" id="A0A3N2Q4N0"/>
<dbReference type="STRING" id="1314773.A0A3N2Q4N0"/>
<dbReference type="InterPro" id="IPR018613">
    <property type="entry name" value="Ccdc97-like"/>
</dbReference>
<dbReference type="PANTHER" id="PTHR31840:SF1">
    <property type="entry name" value="COILED-COIL DOMAIN-CONTAINING PROTEIN 97"/>
    <property type="match status" value="1"/>
</dbReference>
<evidence type="ECO:0000313" key="3">
    <source>
        <dbReference type="EMBL" id="ROT41666.1"/>
    </source>
</evidence>
<dbReference type="GeneID" id="39581605"/>
<sequence>MPFVTSPSVPARHENHNRGNGAFALSASSSTFASFERPIPRPPRSPGAAGEICKRNRRRAYLEQRPDYFDNSEHELAAPLLYDSLIRTFQTPAEREAEGKRKGYSGVLEADLLRGEARLAKLASEPNEETGPSQNDRTASSPDSADVLESNARPNRASSAFDPDLPTPHSKEEAKSRWIEFLTDRFVHGQDDDFNYDAVDLDDSYDVLERRDAEDAWFEEEQPRWASEPEDDEEYPRAVKMGETGIQDF</sequence>
<dbReference type="OrthoDB" id="333176at2759"/>
<dbReference type="Proteomes" id="UP000272025">
    <property type="component" value="Unassembled WGS sequence"/>
</dbReference>
<reference evidence="3 4" key="1">
    <citation type="journal article" date="2018" name="Mol. Ecol.">
        <title>The obligate alkalophilic soda-lake fungus Sodiomyces alkalinus has shifted to a protein diet.</title>
        <authorList>
            <person name="Grum-Grzhimaylo A.A."/>
            <person name="Falkoski D.L."/>
            <person name="van den Heuvel J."/>
            <person name="Valero-Jimenez C.A."/>
            <person name="Min B."/>
            <person name="Choi I.G."/>
            <person name="Lipzen A."/>
            <person name="Daum C.G."/>
            <person name="Aanen D.K."/>
            <person name="Tsang A."/>
            <person name="Henrissat B."/>
            <person name="Bilanenko E.N."/>
            <person name="de Vries R.P."/>
            <person name="van Kan J.A.L."/>
            <person name="Grigoriev I.V."/>
            <person name="Debets A.J.M."/>
        </authorList>
    </citation>
    <scope>NUCLEOTIDE SEQUENCE [LARGE SCALE GENOMIC DNA]</scope>
    <source>
        <strain evidence="3 4">F11</strain>
    </source>
</reference>
<dbReference type="RefSeq" id="XP_028469472.1">
    <property type="nucleotide sequence ID" value="XM_028613127.1"/>
</dbReference>
<name>A0A3N2Q4N0_SODAK</name>
<feature type="region of interest" description="Disordered" evidence="1">
    <location>
        <begin position="123"/>
        <end position="173"/>
    </location>
</feature>
<evidence type="ECO:0000313" key="4">
    <source>
        <dbReference type="Proteomes" id="UP000272025"/>
    </source>
</evidence>
<gene>
    <name evidence="3" type="ORF">SODALDRAFT_343519</name>
</gene>
<evidence type="ECO:0000256" key="1">
    <source>
        <dbReference type="SAM" id="MobiDB-lite"/>
    </source>
</evidence>
<proteinExistence type="predicted"/>
<dbReference type="PANTHER" id="PTHR31840">
    <property type="entry name" value="COILED-COIL DOMAIN-CONTAINING PROTEIN 97"/>
    <property type="match status" value="1"/>
</dbReference>
<feature type="domain" description="CCD97-like C-terminal" evidence="2">
    <location>
        <begin position="56"/>
        <end position="221"/>
    </location>
</feature>
<dbReference type="EMBL" id="ML119052">
    <property type="protein sequence ID" value="ROT41666.1"/>
    <property type="molecule type" value="Genomic_DNA"/>
</dbReference>
<feature type="region of interest" description="Disordered" evidence="1">
    <location>
        <begin position="1"/>
        <end position="23"/>
    </location>
</feature>
<feature type="compositionally biased region" description="Polar residues" evidence="1">
    <location>
        <begin position="130"/>
        <end position="143"/>
    </location>
</feature>
<accession>A0A3N2Q4N0</accession>
<dbReference type="InterPro" id="IPR040233">
    <property type="entry name" value="CCD97-like_C"/>
</dbReference>
<keyword evidence="4" id="KW-1185">Reference proteome</keyword>